<evidence type="ECO:0000313" key="5">
    <source>
        <dbReference type="EMBL" id="MDT2544908.1"/>
    </source>
</evidence>
<evidence type="ECO:0000256" key="2">
    <source>
        <dbReference type="SAM" id="MobiDB-lite"/>
    </source>
</evidence>
<dbReference type="SUPFAM" id="SSF56300">
    <property type="entry name" value="Metallo-dependent phosphatases"/>
    <property type="match status" value="1"/>
</dbReference>
<accession>A0AAW8T7M1</accession>
<dbReference type="InterPro" id="IPR019079">
    <property type="entry name" value="Capsule_synth_CapA"/>
</dbReference>
<reference evidence="5" key="1">
    <citation type="submission" date="2023-03" db="EMBL/GenBank/DDBJ databases">
        <authorList>
            <person name="Shen W."/>
            <person name="Cai J."/>
        </authorList>
    </citation>
    <scope>NUCLEOTIDE SEQUENCE</scope>
    <source>
        <strain evidence="5">Y15</strain>
    </source>
</reference>
<dbReference type="InterPro" id="IPR052169">
    <property type="entry name" value="CW_Biosynth-Accessory"/>
</dbReference>
<dbReference type="PANTHER" id="PTHR33393:SF12">
    <property type="entry name" value="CAPSULE BIOSYNTHESIS PROTEIN CAPA"/>
    <property type="match status" value="1"/>
</dbReference>
<dbReference type="EMBL" id="JARPXL010000010">
    <property type="protein sequence ID" value="MDT2544908.1"/>
    <property type="molecule type" value="Genomic_DNA"/>
</dbReference>
<feature type="signal peptide" evidence="3">
    <location>
        <begin position="1"/>
        <end position="24"/>
    </location>
</feature>
<evidence type="ECO:0000259" key="4">
    <source>
        <dbReference type="SMART" id="SM00854"/>
    </source>
</evidence>
<dbReference type="PROSITE" id="PS51257">
    <property type="entry name" value="PROKAR_LIPOPROTEIN"/>
    <property type="match status" value="1"/>
</dbReference>
<dbReference type="PANTHER" id="PTHR33393">
    <property type="entry name" value="POLYGLUTAMINE SYNTHESIS ACCESSORY PROTEIN RV0574C-RELATED"/>
    <property type="match status" value="1"/>
</dbReference>
<dbReference type="AlphaFoldDB" id="A0AAW8T7M1"/>
<evidence type="ECO:0000313" key="6">
    <source>
        <dbReference type="Proteomes" id="UP001254770"/>
    </source>
</evidence>
<comment type="similarity">
    <text evidence="1">Belongs to the CapA family.</text>
</comment>
<feature type="chain" id="PRO_5043914272" evidence="3">
    <location>
        <begin position="25"/>
        <end position="390"/>
    </location>
</feature>
<feature type="region of interest" description="Disordered" evidence="2">
    <location>
        <begin position="23"/>
        <end position="45"/>
    </location>
</feature>
<comment type="caution">
    <text evidence="5">The sequence shown here is derived from an EMBL/GenBank/DDBJ whole genome shotgun (WGS) entry which is preliminary data.</text>
</comment>
<protein>
    <submittedName>
        <fullName evidence="5">CapA family protein</fullName>
    </submittedName>
</protein>
<dbReference type="CDD" id="cd07381">
    <property type="entry name" value="MPP_CapA"/>
    <property type="match status" value="1"/>
</dbReference>
<organism evidence="5 6">
    <name type="scientific">Enterococcus raffinosus</name>
    <dbReference type="NCBI Taxonomy" id="71452"/>
    <lineage>
        <taxon>Bacteria</taxon>
        <taxon>Bacillati</taxon>
        <taxon>Bacillota</taxon>
        <taxon>Bacilli</taxon>
        <taxon>Lactobacillales</taxon>
        <taxon>Enterococcaceae</taxon>
        <taxon>Enterococcus</taxon>
    </lineage>
</organism>
<evidence type="ECO:0000256" key="3">
    <source>
        <dbReference type="SAM" id="SignalP"/>
    </source>
</evidence>
<keyword evidence="3" id="KW-0732">Signal</keyword>
<sequence length="390" mass="44352">MKKFLRWSVVVLFFLLSGCGGKEADKNAKEGAASESTAESTKSKEEAQVQLNFSAVGDNLIHDFIYDHLRQPDGTYRFDEMYEPTQYLNKDRDIAYINLETICGGEELGLSGYPTFNGPTQVLDSLHKAGYNWLSAASNHTMDKGEEGIVKQLEYLERYPDITVTGSQKSPEAKRLQVKEIKGVKVGLMSYTFGLNGIPLPEGKEYLVNLIDEEQIKRDMQELNTQSDVQIVSMHWGEEYQFVPNETQTQLAQLLSDAGVDVIVGGHPHVIQPMDYLTGEAGNQTLVMYSLGNFISSQAENDRMLGGMGRWTIDYDKKKKDIKFEQVEFWPTITYIGDNYQTYKTYALKDYTDELAAQHMIHVNQGQDLSRNYFIERTKQIMNDKVKIVY</sequence>
<dbReference type="Pfam" id="PF09587">
    <property type="entry name" value="PGA_cap"/>
    <property type="match status" value="1"/>
</dbReference>
<proteinExistence type="inferred from homology"/>
<feature type="compositionally biased region" description="Low complexity" evidence="2">
    <location>
        <begin position="30"/>
        <end position="40"/>
    </location>
</feature>
<dbReference type="Gene3D" id="3.60.21.10">
    <property type="match status" value="1"/>
</dbReference>
<dbReference type="RefSeq" id="WP_222226078.1">
    <property type="nucleotide sequence ID" value="NZ_CP081846.1"/>
</dbReference>
<feature type="domain" description="Capsule synthesis protein CapA" evidence="4">
    <location>
        <begin position="52"/>
        <end position="298"/>
    </location>
</feature>
<dbReference type="InterPro" id="IPR029052">
    <property type="entry name" value="Metallo-depent_PP-like"/>
</dbReference>
<gene>
    <name evidence="5" type="ORF">P7D69_11205</name>
</gene>
<name>A0AAW8T7M1_9ENTE</name>
<evidence type="ECO:0000256" key="1">
    <source>
        <dbReference type="ARBA" id="ARBA00005662"/>
    </source>
</evidence>
<dbReference type="Proteomes" id="UP001254770">
    <property type="component" value="Unassembled WGS sequence"/>
</dbReference>
<dbReference type="SMART" id="SM00854">
    <property type="entry name" value="PGA_cap"/>
    <property type="match status" value="1"/>
</dbReference>